<gene>
    <name evidence="2" type="ORF">B1C78_06390</name>
</gene>
<dbReference type="Gene3D" id="1.10.3210.10">
    <property type="entry name" value="Hypothetical protein af1432"/>
    <property type="match status" value="1"/>
</dbReference>
<name>A0A1V3NKE4_9GAMM</name>
<dbReference type="OrthoDB" id="9770715at2"/>
<dbReference type="RefSeq" id="WP_077278314.1">
    <property type="nucleotide sequence ID" value="NZ_MVBK01000036.1"/>
</dbReference>
<accession>A0A1V3NKE4</accession>
<dbReference type="Proteomes" id="UP000189462">
    <property type="component" value="Unassembled WGS sequence"/>
</dbReference>
<dbReference type="CDD" id="cd00077">
    <property type="entry name" value="HDc"/>
    <property type="match status" value="1"/>
</dbReference>
<dbReference type="PANTHER" id="PTHR33525:SF3">
    <property type="entry name" value="RIBONUCLEASE Y"/>
    <property type="match status" value="1"/>
</dbReference>
<comment type="caution">
    <text evidence="2">The sequence shown here is derived from an EMBL/GenBank/DDBJ whole genome shotgun (WGS) entry which is preliminary data.</text>
</comment>
<evidence type="ECO:0000259" key="1">
    <source>
        <dbReference type="PROSITE" id="PS51833"/>
    </source>
</evidence>
<sequence length="292" mass="32150">MNSVSDKRQEIRALLADVSALVSPPEIVIRLRQAIDAQDSTSESLAAIVMQDPNLSARILHIANSAMYGLNHRVETVSRAISIIGQRALYHLALAVTASQTFSKLPSELVNVAVFWRHSVFTALIARNLAQRCHVLHPERLFVAGLLHDLGSLVLYQRYPDILRESLLTARGNEDVVAQQERELIGFDHAEVGGALLELWGLPESLQQAVAFHHRPGAAANTIEVAIVHMADTLANRTDQGSASEFGAYASLPHPGTWKTLGLDESITDDIWKDVNLQFMETLHVILPQARN</sequence>
<dbReference type="PANTHER" id="PTHR33525">
    <property type="match status" value="1"/>
</dbReference>
<keyword evidence="2" id="KW-0378">Hydrolase</keyword>
<evidence type="ECO:0000313" key="2">
    <source>
        <dbReference type="EMBL" id="OOG25589.1"/>
    </source>
</evidence>
<dbReference type="SUPFAM" id="SSF109604">
    <property type="entry name" value="HD-domain/PDEase-like"/>
    <property type="match status" value="1"/>
</dbReference>
<dbReference type="SMART" id="SM00471">
    <property type="entry name" value="HDc"/>
    <property type="match status" value="1"/>
</dbReference>
<dbReference type="PROSITE" id="PS51833">
    <property type="entry name" value="HDOD"/>
    <property type="match status" value="1"/>
</dbReference>
<evidence type="ECO:0000313" key="3">
    <source>
        <dbReference type="Proteomes" id="UP000189462"/>
    </source>
</evidence>
<reference evidence="2 3" key="1">
    <citation type="submission" date="2017-02" db="EMBL/GenBank/DDBJ databases">
        <title>Genomic diversity within the haloalkaliphilic genus Thioalkalivibrio.</title>
        <authorList>
            <person name="Ahn A.-C."/>
            <person name="Meier-Kolthoff J."/>
            <person name="Overmars L."/>
            <person name="Richter M."/>
            <person name="Woyke T."/>
            <person name="Sorokin D.Y."/>
            <person name="Muyzer G."/>
        </authorList>
    </citation>
    <scope>NUCLEOTIDE SEQUENCE [LARGE SCALE GENOMIC DNA]</scope>
    <source>
        <strain evidence="2 3">ALJD</strain>
    </source>
</reference>
<dbReference type="InterPro" id="IPR013976">
    <property type="entry name" value="HDOD"/>
</dbReference>
<protein>
    <submittedName>
        <fullName evidence="2">Phosphohydrolase</fullName>
    </submittedName>
</protein>
<feature type="domain" description="HDOD" evidence="1">
    <location>
        <begin position="21"/>
        <end position="216"/>
    </location>
</feature>
<dbReference type="InterPro" id="IPR006675">
    <property type="entry name" value="HDIG_dom"/>
</dbReference>
<dbReference type="EMBL" id="MVBK01000036">
    <property type="protein sequence ID" value="OOG25589.1"/>
    <property type="molecule type" value="Genomic_DNA"/>
</dbReference>
<dbReference type="NCBIfam" id="TIGR00277">
    <property type="entry name" value="HDIG"/>
    <property type="match status" value="1"/>
</dbReference>
<keyword evidence="3" id="KW-1185">Reference proteome</keyword>
<dbReference type="GO" id="GO:0016787">
    <property type="term" value="F:hydrolase activity"/>
    <property type="evidence" value="ECO:0007669"/>
    <property type="project" value="UniProtKB-KW"/>
</dbReference>
<dbReference type="AlphaFoldDB" id="A0A1V3NKE4"/>
<dbReference type="InterPro" id="IPR052340">
    <property type="entry name" value="RNase_Y/CdgJ"/>
</dbReference>
<dbReference type="Pfam" id="PF08668">
    <property type="entry name" value="HDOD"/>
    <property type="match status" value="1"/>
</dbReference>
<dbReference type="STRING" id="108003.B1C78_06390"/>
<organism evidence="2 3">
    <name type="scientific">Thioalkalivibrio denitrificans</name>
    <dbReference type="NCBI Taxonomy" id="108003"/>
    <lineage>
        <taxon>Bacteria</taxon>
        <taxon>Pseudomonadati</taxon>
        <taxon>Pseudomonadota</taxon>
        <taxon>Gammaproteobacteria</taxon>
        <taxon>Chromatiales</taxon>
        <taxon>Ectothiorhodospiraceae</taxon>
        <taxon>Thioalkalivibrio</taxon>
    </lineage>
</organism>
<proteinExistence type="predicted"/>
<dbReference type="InterPro" id="IPR003607">
    <property type="entry name" value="HD/PDEase_dom"/>
</dbReference>